<dbReference type="EMBL" id="AHNR02000063">
    <property type="protein sequence ID" value="EKR53755.1"/>
    <property type="molecule type" value="Genomic_DNA"/>
</dbReference>
<feature type="signal peptide" evidence="2">
    <location>
        <begin position="1"/>
        <end position="21"/>
    </location>
</feature>
<dbReference type="GO" id="GO:0004016">
    <property type="term" value="F:adenylate cyclase activity"/>
    <property type="evidence" value="ECO:0007669"/>
    <property type="project" value="UniProtKB-ARBA"/>
</dbReference>
<feature type="transmembrane region" description="Helical" evidence="1">
    <location>
        <begin position="180"/>
        <end position="198"/>
    </location>
</feature>
<evidence type="ECO:0000313" key="5">
    <source>
        <dbReference type="Proteomes" id="UP000001340"/>
    </source>
</evidence>
<dbReference type="InterPro" id="IPR011623">
    <property type="entry name" value="7TMR_DISM_rcpt_extracell_dom1"/>
</dbReference>
<evidence type="ECO:0000256" key="1">
    <source>
        <dbReference type="SAM" id="Phobius"/>
    </source>
</evidence>
<dbReference type="RefSeq" id="WP_002105997.1">
    <property type="nucleotide sequence ID" value="NZ_AHNR02000063.1"/>
</dbReference>
<feature type="transmembrane region" description="Helical" evidence="1">
    <location>
        <begin position="328"/>
        <end position="345"/>
    </location>
</feature>
<name>A0A0E2D1L7_LEPIR</name>
<dbReference type="PANTHER" id="PTHR43081:SF1">
    <property type="entry name" value="ADENYLATE CYCLASE, TERMINAL-DIFFERENTIATION SPECIFIC"/>
    <property type="match status" value="1"/>
</dbReference>
<dbReference type="Pfam" id="PF07696">
    <property type="entry name" value="7TMR-DISMED2"/>
    <property type="match status" value="1"/>
</dbReference>
<feature type="transmembrane region" description="Helical" evidence="1">
    <location>
        <begin position="273"/>
        <end position="291"/>
    </location>
</feature>
<feature type="transmembrane region" description="Helical" evidence="1">
    <location>
        <begin position="297"/>
        <end position="316"/>
    </location>
</feature>
<dbReference type="InterPro" id="IPR011622">
    <property type="entry name" value="7TMR_DISM_rcpt_extracell_dom2"/>
</dbReference>
<dbReference type="CDD" id="cd07302">
    <property type="entry name" value="CHD"/>
    <property type="match status" value="1"/>
</dbReference>
<dbReference type="GO" id="GO:0035556">
    <property type="term" value="P:intracellular signal transduction"/>
    <property type="evidence" value="ECO:0007669"/>
    <property type="project" value="InterPro"/>
</dbReference>
<keyword evidence="1" id="KW-1133">Transmembrane helix</keyword>
<dbReference type="SMART" id="SM00044">
    <property type="entry name" value="CYCc"/>
    <property type="match status" value="1"/>
</dbReference>
<dbReference type="PANTHER" id="PTHR43081">
    <property type="entry name" value="ADENYLATE CYCLASE, TERMINAL-DIFFERENTIATION SPECIFIC-RELATED"/>
    <property type="match status" value="1"/>
</dbReference>
<accession>A0A0E2D1L7</accession>
<comment type="caution">
    <text evidence="4">The sequence shown here is derived from an EMBL/GenBank/DDBJ whole genome shotgun (WGS) entry which is preliminary data.</text>
</comment>
<feature type="transmembrane region" description="Helical" evidence="1">
    <location>
        <begin position="244"/>
        <end position="261"/>
    </location>
</feature>
<dbReference type="PROSITE" id="PS50125">
    <property type="entry name" value="GUANYLATE_CYCLASE_2"/>
    <property type="match status" value="1"/>
</dbReference>
<dbReference type="Gene3D" id="2.60.40.2380">
    <property type="match status" value="1"/>
</dbReference>
<sequence>MKIIKILRIVFPILLTLPTFAETIPWNENQVRLGIYSQILEDQDSSLTIESVQNKEFQQSNQTNPSFGFTKSAYWLKFSFNNPEETFKEKLLEITFPLIDEVILYSPENGTYQQTIVGIEKPFTDRPIESHTFVFPIHAPPGVSTFYLRFKNEDSMQMPLILWEPDAFYKNIRDIQYINGIYFGILIAMAVYNLFLLLTVRDKSYFFYVFYILCFAIFLMSQYGFAYEYLWPEFSWGARRMNPFLAGLLEFSILLFTRDFLDTKNTFPTLHKYNHVLIILCAMASFSSFFVNLTQGALQVAILGLLTAISILASGIKALMSGFRPARYFMIAFSALLLGGAFYALKTIGAIPVSFVTEYSMQIGSGLEVTLLSLGLGDRISILIKEKQETQKELIREQNDSIEKQAKLNESFARFVPSKLIHLLGKNEVIQVALGDQIQKEMTVLFSDIRSFTELSESMNPQENFNFLNSYLERMTLAIEKYSGTIDKFIGDAIMALFETNAEDGLMAAIEMHRQLKLYNADRDRQGYKPIETGIALHKGPVMLGTIGSQNRMEVTVISDTVNTTSRIEGLTKNYGAKILLSETAFSSLKDPSQFLYRYLGRTFVRGKKEDLSILEFCDTESNEAEQFFKTKSKFEKGVFHFFEEEYTFAFNHFRDVLSEYPTDSASAWYLQACRTSLKRE</sequence>
<dbReference type="SUPFAM" id="SSF55073">
    <property type="entry name" value="Nucleotide cyclase"/>
    <property type="match status" value="1"/>
</dbReference>
<dbReference type="Proteomes" id="UP000001340">
    <property type="component" value="Unassembled WGS sequence"/>
</dbReference>
<dbReference type="InterPro" id="IPR050697">
    <property type="entry name" value="Adenylyl/Guanylyl_Cyclase_3/4"/>
</dbReference>
<keyword evidence="1" id="KW-0812">Transmembrane</keyword>
<dbReference type="Pfam" id="PF07695">
    <property type="entry name" value="7TMR-DISM_7TM"/>
    <property type="match status" value="1"/>
</dbReference>
<feature type="domain" description="Guanylate cyclase" evidence="3">
    <location>
        <begin position="443"/>
        <end position="569"/>
    </location>
</feature>
<evidence type="ECO:0000256" key="2">
    <source>
        <dbReference type="SAM" id="SignalP"/>
    </source>
</evidence>
<dbReference type="Gene3D" id="3.30.70.1230">
    <property type="entry name" value="Nucleotide cyclase"/>
    <property type="match status" value="1"/>
</dbReference>
<gene>
    <name evidence="4" type="ORF">LEP1GSC105_0551</name>
</gene>
<dbReference type="InterPro" id="IPR029787">
    <property type="entry name" value="Nucleotide_cyclase"/>
</dbReference>
<feature type="transmembrane region" description="Helical" evidence="1">
    <location>
        <begin position="205"/>
        <end position="224"/>
    </location>
</feature>
<dbReference type="GO" id="GO:0006171">
    <property type="term" value="P:cAMP biosynthetic process"/>
    <property type="evidence" value="ECO:0007669"/>
    <property type="project" value="TreeGrafter"/>
</dbReference>
<organism evidence="4 5">
    <name type="scientific">Leptospira interrogans str. UI 12758</name>
    <dbReference type="NCBI Taxonomy" id="1049938"/>
    <lineage>
        <taxon>Bacteria</taxon>
        <taxon>Pseudomonadati</taxon>
        <taxon>Spirochaetota</taxon>
        <taxon>Spirochaetia</taxon>
        <taxon>Leptospirales</taxon>
        <taxon>Leptospiraceae</taxon>
        <taxon>Leptospira</taxon>
    </lineage>
</organism>
<evidence type="ECO:0000313" key="4">
    <source>
        <dbReference type="EMBL" id="EKR53755.1"/>
    </source>
</evidence>
<keyword evidence="2" id="KW-0732">Signal</keyword>
<dbReference type="InterPro" id="IPR001054">
    <property type="entry name" value="A/G_cyclase"/>
</dbReference>
<feature type="chain" id="PRO_5002393291" evidence="2">
    <location>
        <begin position="22"/>
        <end position="681"/>
    </location>
</feature>
<keyword evidence="1" id="KW-0472">Membrane</keyword>
<evidence type="ECO:0000259" key="3">
    <source>
        <dbReference type="PROSITE" id="PS50125"/>
    </source>
</evidence>
<dbReference type="AlphaFoldDB" id="A0A0E2D1L7"/>
<proteinExistence type="predicted"/>
<reference evidence="4 5" key="1">
    <citation type="submission" date="2012-10" db="EMBL/GenBank/DDBJ databases">
        <authorList>
            <person name="Harkins D.M."/>
            <person name="Durkin A.S."/>
            <person name="Brinkac L.M."/>
            <person name="Haft D.H."/>
            <person name="Selengut J.D."/>
            <person name="Sanka R."/>
            <person name="DePew J."/>
            <person name="Purushe J."/>
            <person name="Chanthongthip A."/>
            <person name="Lattana O."/>
            <person name="Phetsouvanh R."/>
            <person name="Newton P.N."/>
            <person name="Vinetz J.M."/>
            <person name="Sutton G.G."/>
            <person name="Nierman W.C."/>
            <person name="Fouts D.E."/>
        </authorList>
    </citation>
    <scope>NUCLEOTIDE SEQUENCE [LARGE SCALE GENOMIC DNA]</scope>
    <source>
        <strain evidence="4 5">UI 12758</strain>
    </source>
</reference>
<protein>
    <submittedName>
        <fullName evidence="4">7TM diverse intracellular signaling</fullName>
    </submittedName>
</protein>
<dbReference type="Pfam" id="PF00211">
    <property type="entry name" value="Guanylate_cyc"/>
    <property type="match status" value="1"/>
</dbReference>